<dbReference type="EMBL" id="GBRH01277794">
    <property type="protein sequence ID" value="JAD20101.1"/>
    <property type="molecule type" value="Transcribed_RNA"/>
</dbReference>
<reference evidence="1" key="1">
    <citation type="submission" date="2014-09" db="EMBL/GenBank/DDBJ databases">
        <authorList>
            <person name="Magalhaes I.L.F."/>
            <person name="Oliveira U."/>
            <person name="Santos F.R."/>
            <person name="Vidigal T.H.D.A."/>
            <person name="Brescovit A.D."/>
            <person name="Santos A.J."/>
        </authorList>
    </citation>
    <scope>NUCLEOTIDE SEQUENCE</scope>
    <source>
        <tissue evidence="1">Shoot tissue taken approximately 20 cm above the soil surface</tissue>
    </source>
</reference>
<sequence>MMDDSSMYGVPVTQSCWNG</sequence>
<organism evidence="1">
    <name type="scientific">Arundo donax</name>
    <name type="common">Giant reed</name>
    <name type="synonym">Donax arundinaceus</name>
    <dbReference type="NCBI Taxonomy" id="35708"/>
    <lineage>
        <taxon>Eukaryota</taxon>
        <taxon>Viridiplantae</taxon>
        <taxon>Streptophyta</taxon>
        <taxon>Embryophyta</taxon>
        <taxon>Tracheophyta</taxon>
        <taxon>Spermatophyta</taxon>
        <taxon>Magnoliopsida</taxon>
        <taxon>Liliopsida</taxon>
        <taxon>Poales</taxon>
        <taxon>Poaceae</taxon>
        <taxon>PACMAD clade</taxon>
        <taxon>Arundinoideae</taxon>
        <taxon>Arundineae</taxon>
        <taxon>Arundo</taxon>
    </lineage>
</organism>
<evidence type="ECO:0000313" key="1">
    <source>
        <dbReference type="EMBL" id="JAD20101.1"/>
    </source>
</evidence>
<proteinExistence type="predicted"/>
<reference evidence="1" key="2">
    <citation type="journal article" date="2015" name="Data Brief">
        <title>Shoot transcriptome of the giant reed, Arundo donax.</title>
        <authorList>
            <person name="Barrero R.A."/>
            <person name="Guerrero F.D."/>
            <person name="Moolhuijzen P."/>
            <person name="Goolsby J.A."/>
            <person name="Tidwell J."/>
            <person name="Bellgard S.E."/>
            <person name="Bellgard M.I."/>
        </authorList>
    </citation>
    <scope>NUCLEOTIDE SEQUENCE</scope>
    <source>
        <tissue evidence="1">Shoot tissue taken approximately 20 cm above the soil surface</tissue>
    </source>
</reference>
<name>A0A0A8Y1U2_ARUDO</name>
<dbReference type="AlphaFoldDB" id="A0A0A8Y1U2"/>
<accession>A0A0A8Y1U2</accession>
<protein>
    <submittedName>
        <fullName evidence="1">Uncharacterized protein</fullName>
    </submittedName>
</protein>